<feature type="transmembrane region" description="Helical" evidence="1">
    <location>
        <begin position="334"/>
        <end position="352"/>
    </location>
</feature>
<keyword evidence="1" id="KW-0472">Membrane</keyword>
<reference evidence="2 3" key="1">
    <citation type="journal article" date="2018" name="PLoS Genet.">
        <title>Population sequencing reveals clonal diversity and ancestral inbreeding in the grapevine cultivar Chardonnay.</title>
        <authorList>
            <person name="Roach M.J."/>
            <person name="Johnson D.L."/>
            <person name="Bohlmann J."/>
            <person name="van Vuuren H.J."/>
            <person name="Jones S.J."/>
            <person name="Pretorius I.S."/>
            <person name="Schmidt S.A."/>
            <person name="Borneman A.R."/>
        </authorList>
    </citation>
    <scope>NUCLEOTIDE SEQUENCE [LARGE SCALE GENOMIC DNA]</scope>
    <source>
        <strain evidence="3">cv. Chardonnay</strain>
        <tissue evidence="2">Leaf</tissue>
    </source>
</reference>
<dbReference type="EMBL" id="QGNW01002423">
    <property type="protein sequence ID" value="RVW19888.1"/>
    <property type="molecule type" value="Genomic_DNA"/>
</dbReference>
<name>A0A438C9M1_VITVI</name>
<organism evidence="2 3">
    <name type="scientific">Vitis vinifera</name>
    <name type="common">Grape</name>
    <dbReference type="NCBI Taxonomy" id="29760"/>
    <lineage>
        <taxon>Eukaryota</taxon>
        <taxon>Viridiplantae</taxon>
        <taxon>Streptophyta</taxon>
        <taxon>Embryophyta</taxon>
        <taxon>Tracheophyta</taxon>
        <taxon>Spermatophyta</taxon>
        <taxon>Magnoliopsida</taxon>
        <taxon>eudicotyledons</taxon>
        <taxon>Gunneridae</taxon>
        <taxon>Pentapetalae</taxon>
        <taxon>rosids</taxon>
        <taxon>Vitales</taxon>
        <taxon>Vitaceae</taxon>
        <taxon>Viteae</taxon>
        <taxon>Vitis</taxon>
    </lineage>
</organism>
<dbReference type="InterPro" id="IPR021109">
    <property type="entry name" value="Peptidase_aspartic_dom_sf"/>
</dbReference>
<gene>
    <name evidence="2" type="ORF">CK203_114562</name>
</gene>
<feature type="transmembrane region" description="Helical" evidence="1">
    <location>
        <begin position="277"/>
        <end position="304"/>
    </location>
</feature>
<evidence type="ECO:0000313" key="3">
    <source>
        <dbReference type="Proteomes" id="UP000288805"/>
    </source>
</evidence>
<evidence type="ECO:0000313" key="2">
    <source>
        <dbReference type="EMBL" id="RVW19888.1"/>
    </source>
</evidence>
<accession>A0A438C9M1</accession>
<dbReference type="Gene3D" id="3.80.10.10">
    <property type="entry name" value="Ribonuclease Inhibitor"/>
    <property type="match status" value="1"/>
</dbReference>
<dbReference type="Proteomes" id="UP000288805">
    <property type="component" value="Unassembled WGS sequence"/>
</dbReference>
<dbReference type="SUPFAM" id="SSF52047">
    <property type="entry name" value="RNI-like"/>
    <property type="match status" value="1"/>
</dbReference>
<dbReference type="PANTHER" id="PTHR33240:SF15">
    <property type="entry name" value="GAG-PRO-LIKE PROTEIN"/>
    <property type="match status" value="1"/>
</dbReference>
<keyword evidence="1" id="KW-1133">Transmembrane helix</keyword>
<sequence length="824" mass="93146">MFGSILKEVDILMLIGVRSLKTYAPASFIVHLRLPLSAESCENFYYRKPPRMSSVDLPSWVRVEGKLEALTNLRQEMGSQQSRLLIAQDKVPHDSLPPLPDQIVPQASPYLLHRILVANPPTKFRMPDIERYMSVGCPRVHLRIYSTVMRAHGLDKSQMITVFSLSLSGVAQHVSRRELEALRQRSNEFISSFISYFGSLVLALYDVEDDISRGLWSDSSAIDAKRKKPIRRQISDMGTITFTIGYVVEPGSPKAHRYWIIDVFAPSSRALRPASPFGVFGIIYISSGGIGPHALSFLLMIYPWGFDHTLSLYIFVGCSGHRVPFVLLDNGFALNIYLLAIVVTLGFGPSYFEPSTQTVRTYDSTRREVLGTLTLDLQIGPITFSALFQVLRIPAFFNLLLGRPWIHRAEVIPSSLHQKVKFIHEGRVITIQSTGDTYSISEPRSCGASFDEHSSTVVLDMMRSMSFSLSLEVDYRYMVLLRKERLKARLLHMPFNYSVRPCRMSLTDYFVRAPEAQMHSERITNRLSVDQRLSFSVSHDRWGYSRDEYSDEMLMVDMSEEGNSEAAQCGILISGYMVNERGIEVDLDKIRAILDMPALRIEKEIKVSSLSASRLHGDVVIGELLAKWLLKLQPVTTSPYVLLSNLYASDRKWANLKNLSLAGNNFFGPTTDSTSRLESIQSLDFSCNSFSGDMAASLTVESDMEYNWNANIEIFGRRGLAPEVRLGGVLGDSLTRVARKQADALLFAEARKQSLDSLKREDDILAIEEKRYDATSDNDRIVVNDGNILQWAQVLEPVRELPTNGEIKLESVFMRFWRRIHQNG</sequence>
<dbReference type="InterPro" id="IPR032675">
    <property type="entry name" value="LRR_dom_sf"/>
</dbReference>
<protein>
    <submittedName>
        <fullName evidence="2">Uncharacterized protein</fullName>
    </submittedName>
</protein>
<dbReference type="Gene3D" id="2.40.70.10">
    <property type="entry name" value="Acid Proteases"/>
    <property type="match status" value="1"/>
</dbReference>
<keyword evidence="1" id="KW-0812">Transmembrane</keyword>
<comment type="caution">
    <text evidence="2">The sequence shown here is derived from an EMBL/GenBank/DDBJ whole genome shotgun (WGS) entry which is preliminary data.</text>
</comment>
<evidence type="ECO:0000256" key="1">
    <source>
        <dbReference type="SAM" id="Phobius"/>
    </source>
</evidence>
<dbReference type="CDD" id="cd00303">
    <property type="entry name" value="retropepsin_like"/>
    <property type="match status" value="1"/>
</dbReference>
<dbReference type="PANTHER" id="PTHR33240">
    <property type="entry name" value="OS08G0508500 PROTEIN"/>
    <property type="match status" value="1"/>
</dbReference>
<proteinExistence type="predicted"/>
<dbReference type="AlphaFoldDB" id="A0A438C9M1"/>